<protein>
    <submittedName>
        <fullName evidence="3">Uncharacterized protein</fullName>
    </submittedName>
</protein>
<feature type="compositionally biased region" description="Polar residues" evidence="2">
    <location>
        <begin position="163"/>
        <end position="176"/>
    </location>
</feature>
<dbReference type="HOGENOM" id="CLU_554582_0_0_1"/>
<feature type="compositionally biased region" description="Polar residues" evidence="2">
    <location>
        <begin position="444"/>
        <end position="477"/>
    </location>
</feature>
<feature type="region of interest" description="Disordered" evidence="2">
    <location>
        <begin position="141"/>
        <end position="185"/>
    </location>
</feature>
<organism evidence="4">
    <name type="scientific">Caenorhabditis brenneri</name>
    <name type="common">Nematode worm</name>
    <dbReference type="NCBI Taxonomy" id="135651"/>
    <lineage>
        <taxon>Eukaryota</taxon>
        <taxon>Metazoa</taxon>
        <taxon>Ecdysozoa</taxon>
        <taxon>Nematoda</taxon>
        <taxon>Chromadorea</taxon>
        <taxon>Rhabditida</taxon>
        <taxon>Rhabditina</taxon>
        <taxon>Rhabditomorpha</taxon>
        <taxon>Rhabditoidea</taxon>
        <taxon>Rhabditidae</taxon>
        <taxon>Peloderinae</taxon>
        <taxon>Caenorhabditis</taxon>
    </lineage>
</organism>
<proteinExistence type="predicted"/>
<evidence type="ECO:0000313" key="4">
    <source>
        <dbReference type="Proteomes" id="UP000008068"/>
    </source>
</evidence>
<dbReference type="Proteomes" id="UP000008068">
    <property type="component" value="Unassembled WGS sequence"/>
</dbReference>
<feature type="coiled-coil region" evidence="1">
    <location>
        <begin position="364"/>
        <end position="420"/>
    </location>
</feature>
<keyword evidence="1" id="KW-0175">Coiled coil</keyword>
<evidence type="ECO:0000256" key="2">
    <source>
        <dbReference type="SAM" id="MobiDB-lite"/>
    </source>
</evidence>
<feature type="region of interest" description="Disordered" evidence="2">
    <location>
        <begin position="437"/>
        <end position="492"/>
    </location>
</feature>
<dbReference type="InParanoid" id="G0PA40"/>
<feature type="coiled-coil region" evidence="1">
    <location>
        <begin position="212"/>
        <end position="292"/>
    </location>
</feature>
<evidence type="ECO:0000313" key="3">
    <source>
        <dbReference type="EMBL" id="EGT48836.1"/>
    </source>
</evidence>
<evidence type="ECO:0000256" key="1">
    <source>
        <dbReference type="SAM" id="Coils"/>
    </source>
</evidence>
<sequence length="492" mass="55114">MPYHRARPLPDAFHVPQQHRVYDQDYRTFDQTFPEEKNRTRMPYHRVGSVGSQSIASRQNIHNSVISNIPLPGPPGIQGPGSFGRNSVGELNSGWSLIDNAHYLSLQNHPLAHFGFPNQIFGSQPQSFGASLTFLNQTMQGRLGQPGYSQPDSPLSARMPSVPVSQRGSPRPQQSFSALSPPTLSSPPITALQLSEFFAGIHEKDLSKDKLIEELKAKADRSKKTAENFEKELEVARSLLRTTNEKLEARKVEVEKLKIAQNQLQEKTSIEVKNLEAKLVDATKAIEAEKIKSSKQLEDSEAKREAEVSDVKAKAEWAAKNEVNRINSENAKIVEKLKSDHNNMITTIERKNKKENADLIKKVNEKHSEDTRKLEEKNMQELNKIKLLQKKQKTIWKTKEEELQQKIFDFNEEKKQLVLKMNNIGEVIIAMAGGLKTNPEGTVEESQNLATASGDAQSSSPAESITTAHSGQASTTQRSSRKRKSEVEALQD</sequence>
<accession>G0PA40</accession>
<dbReference type="AlphaFoldDB" id="G0PA40"/>
<dbReference type="EMBL" id="GL380165">
    <property type="protein sequence ID" value="EGT48836.1"/>
    <property type="molecule type" value="Genomic_DNA"/>
</dbReference>
<gene>
    <name evidence="3" type="ORF">CAEBREN_06157</name>
</gene>
<keyword evidence="4" id="KW-1185">Reference proteome</keyword>
<name>G0PA40_CAEBE</name>
<reference evidence="4" key="1">
    <citation type="submission" date="2011-07" db="EMBL/GenBank/DDBJ databases">
        <authorList>
            <consortium name="Caenorhabditis brenneri Sequencing and Analysis Consortium"/>
            <person name="Wilson R.K."/>
        </authorList>
    </citation>
    <scope>NUCLEOTIDE SEQUENCE [LARGE SCALE GENOMIC DNA]</scope>
    <source>
        <strain evidence="4">PB2801</strain>
    </source>
</reference>